<feature type="non-terminal residue" evidence="1">
    <location>
        <position position="1"/>
    </location>
</feature>
<accession>A0ACA9NI70</accession>
<dbReference type="EMBL" id="CAJVPU010016954">
    <property type="protein sequence ID" value="CAG8656515.1"/>
    <property type="molecule type" value="Genomic_DNA"/>
</dbReference>
<dbReference type="Proteomes" id="UP000789702">
    <property type="component" value="Unassembled WGS sequence"/>
</dbReference>
<name>A0ACA9NI70_9GLOM</name>
<evidence type="ECO:0000313" key="1">
    <source>
        <dbReference type="EMBL" id="CAG8656515.1"/>
    </source>
</evidence>
<keyword evidence="2" id="KW-1185">Reference proteome</keyword>
<organism evidence="1 2">
    <name type="scientific">Dentiscutata heterogama</name>
    <dbReference type="NCBI Taxonomy" id="1316150"/>
    <lineage>
        <taxon>Eukaryota</taxon>
        <taxon>Fungi</taxon>
        <taxon>Fungi incertae sedis</taxon>
        <taxon>Mucoromycota</taxon>
        <taxon>Glomeromycotina</taxon>
        <taxon>Glomeromycetes</taxon>
        <taxon>Diversisporales</taxon>
        <taxon>Gigasporaceae</taxon>
        <taxon>Dentiscutata</taxon>
    </lineage>
</organism>
<sequence>VGDNNPFVVLKTTDEINLNNLIVSDKRNQEEENMGPGIIKFTLSANTKKWVISTLDISSIILEYCDMSVQQLSENKVEDAAKIL</sequence>
<protein>
    <submittedName>
        <fullName evidence="1">1448_t:CDS:1</fullName>
    </submittedName>
</protein>
<proteinExistence type="predicted"/>
<evidence type="ECO:0000313" key="2">
    <source>
        <dbReference type="Proteomes" id="UP000789702"/>
    </source>
</evidence>
<reference evidence="1" key="1">
    <citation type="submission" date="2021-06" db="EMBL/GenBank/DDBJ databases">
        <authorList>
            <person name="Kallberg Y."/>
            <person name="Tangrot J."/>
            <person name="Rosling A."/>
        </authorList>
    </citation>
    <scope>NUCLEOTIDE SEQUENCE</scope>
    <source>
        <strain evidence="1">IL203A</strain>
    </source>
</reference>
<gene>
    <name evidence="1" type="ORF">DHETER_LOCUS9549</name>
</gene>
<feature type="non-terminal residue" evidence="1">
    <location>
        <position position="84"/>
    </location>
</feature>
<comment type="caution">
    <text evidence="1">The sequence shown here is derived from an EMBL/GenBank/DDBJ whole genome shotgun (WGS) entry which is preliminary data.</text>
</comment>